<feature type="transmembrane region" description="Helical" evidence="1">
    <location>
        <begin position="58"/>
        <end position="76"/>
    </location>
</feature>
<feature type="transmembrane region" description="Helical" evidence="1">
    <location>
        <begin position="21"/>
        <end position="38"/>
    </location>
</feature>
<dbReference type="RefSeq" id="WP_264287082.1">
    <property type="nucleotide sequence ID" value="NZ_JAOZEV010000007.1"/>
</dbReference>
<evidence type="ECO:0000256" key="1">
    <source>
        <dbReference type="SAM" id="Phobius"/>
    </source>
</evidence>
<dbReference type="Pfam" id="PF06580">
    <property type="entry name" value="His_kinase"/>
    <property type="match status" value="1"/>
</dbReference>
<dbReference type="EMBL" id="JAOZEV010000007">
    <property type="protein sequence ID" value="MCV9932844.1"/>
    <property type="molecule type" value="Genomic_DNA"/>
</dbReference>
<organism evidence="3 4">
    <name type="scientific">Flavobacterium frigoritolerans</name>
    <dbReference type="NCBI Taxonomy" id="2987686"/>
    <lineage>
        <taxon>Bacteria</taxon>
        <taxon>Pseudomonadati</taxon>
        <taxon>Bacteroidota</taxon>
        <taxon>Flavobacteriia</taxon>
        <taxon>Flavobacteriales</taxon>
        <taxon>Flavobacteriaceae</taxon>
        <taxon>Flavobacterium</taxon>
    </lineage>
</organism>
<accession>A0A9X2ZKP2</accession>
<comment type="caution">
    <text evidence="3">The sequence shown here is derived from an EMBL/GenBank/DDBJ whole genome shotgun (WGS) entry which is preliminary data.</text>
</comment>
<dbReference type="PANTHER" id="PTHR34220">
    <property type="entry name" value="SENSOR HISTIDINE KINASE YPDA"/>
    <property type="match status" value="1"/>
</dbReference>
<keyword evidence="1" id="KW-0812">Transmembrane</keyword>
<proteinExistence type="predicted"/>
<keyword evidence="3" id="KW-0418">Kinase</keyword>
<evidence type="ECO:0000313" key="4">
    <source>
        <dbReference type="Proteomes" id="UP001151133"/>
    </source>
</evidence>
<dbReference type="InterPro" id="IPR050640">
    <property type="entry name" value="Bact_2-comp_sensor_kinase"/>
</dbReference>
<name>A0A9X2ZKP2_9FLAO</name>
<keyword evidence="4" id="KW-1185">Reference proteome</keyword>
<keyword evidence="3" id="KW-0808">Transferase</keyword>
<feature type="transmembrane region" description="Helical" evidence="1">
    <location>
        <begin position="131"/>
        <end position="156"/>
    </location>
</feature>
<sequence>MNSKTQNKTNGKNFFYKYYRIIVIPVVFLVYLSSYFFLNPYRNFDDDTLFDLDWTIDVFLILVYCAVLTELSLFVGRTLNHWISWEQKPIFRAFVQFLFLIIGNILLNYLFSYFWYFFYPGTSLKESELLIIWQSNLMAAILSLFISFIHTSIFLLNRWRVTSEEAAELKIKASQLQEAVTRSELESLKLQLDPHFTFNNFSTLTELIHEDPLSAASFLENITKVYRYMISNLNKDTITVREEIEFLNAYFYLLKKRLGEKVELKLQVNMTCLDRHLPPLTLQLLVENAVKHNVATVSNPLVISIYSDVGDIVVRNNLQPTSGKSFDSTGVGNKNIEFRYKILFDRMPIFSESNGFYCVRLPLIK</sequence>
<reference evidence="3" key="1">
    <citation type="submission" date="2022-10" db="EMBL/GenBank/DDBJ databases">
        <title>Two novel species of Flavobacterium.</title>
        <authorList>
            <person name="Liu Q."/>
            <person name="Xin Y.-H."/>
        </authorList>
    </citation>
    <scope>NUCLEOTIDE SEQUENCE</scope>
    <source>
        <strain evidence="3">LS1R47</strain>
    </source>
</reference>
<dbReference type="AlphaFoldDB" id="A0A9X2ZKP2"/>
<dbReference type="Proteomes" id="UP001151133">
    <property type="component" value="Unassembled WGS sequence"/>
</dbReference>
<dbReference type="PANTHER" id="PTHR34220:SF7">
    <property type="entry name" value="SENSOR HISTIDINE KINASE YPDA"/>
    <property type="match status" value="1"/>
</dbReference>
<dbReference type="GO" id="GO:0016020">
    <property type="term" value="C:membrane"/>
    <property type="evidence" value="ECO:0007669"/>
    <property type="project" value="InterPro"/>
</dbReference>
<dbReference type="GO" id="GO:0000155">
    <property type="term" value="F:phosphorelay sensor kinase activity"/>
    <property type="evidence" value="ECO:0007669"/>
    <property type="project" value="InterPro"/>
</dbReference>
<dbReference type="InterPro" id="IPR010559">
    <property type="entry name" value="Sig_transdc_His_kin_internal"/>
</dbReference>
<feature type="domain" description="Signal transduction histidine kinase internal region" evidence="2">
    <location>
        <begin position="184"/>
        <end position="261"/>
    </location>
</feature>
<keyword evidence="1" id="KW-0472">Membrane</keyword>
<keyword evidence="1" id="KW-1133">Transmembrane helix</keyword>
<evidence type="ECO:0000259" key="2">
    <source>
        <dbReference type="Pfam" id="PF06580"/>
    </source>
</evidence>
<evidence type="ECO:0000313" key="3">
    <source>
        <dbReference type="EMBL" id="MCV9932844.1"/>
    </source>
</evidence>
<protein>
    <submittedName>
        <fullName evidence="3">Histidine kinase</fullName>
    </submittedName>
</protein>
<feature type="transmembrane region" description="Helical" evidence="1">
    <location>
        <begin position="97"/>
        <end position="119"/>
    </location>
</feature>
<gene>
    <name evidence="3" type="ORF">OIU80_11165</name>
</gene>